<gene>
    <name evidence="1" type="ORF">TIFTF001_007492</name>
</gene>
<dbReference type="EMBL" id="BTGU01000007">
    <property type="protein sequence ID" value="GMN38255.1"/>
    <property type="molecule type" value="Genomic_DNA"/>
</dbReference>
<keyword evidence="2" id="KW-1185">Reference proteome</keyword>
<sequence>MFRIFRGCASWSVGNRWRRLAFRRFFGSKDENLTIAGRLLGVEVIAGLGGLRFGEIEEGKGCGFDDTFRLSTLVVVSPSLVGALLSRA</sequence>
<protein>
    <submittedName>
        <fullName evidence="1">Uncharacterized protein</fullName>
    </submittedName>
</protein>
<evidence type="ECO:0000313" key="2">
    <source>
        <dbReference type="Proteomes" id="UP001187192"/>
    </source>
</evidence>
<evidence type="ECO:0000313" key="1">
    <source>
        <dbReference type="EMBL" id="GMN38255.1"/>
    </source>
</evidence>
<proteinExistence type="predicted"/>
<name>A0AA87ZRT7_FICCA</name>
<dbReference type="AlphaFoldDB" id="A0AA87ZRT7"/>
<comment type="caution">
    <text evidence="1">The sequence shown here is derived from an EMBL/GenBank/DDBJ whole genome shotgun (WGS) entry which is preliminary data.</text>
</comment>
<organism evidence="1 2">
    <name type="scientific">Ficus carica</name>
    <name type="common">Common fig</name>
    <dbReference type="NCBI Taxonomy" id="3494"/>
    <lineage>
        <taxon>Eukaryota</taxon>
        <taxon>Viridiplantae</taxon>
        <taxon>Streptophyta</taxon>
        <taxon>Embryophyta</taxon>
        <taxon>Tracheophyta</taxon>
        <taxon>Spermatophyta</taxon>
        <taxon>Magnoliopsida</taxon>
        <taxon>eudicotyledons</taxon>
        <taxon>Gunneridae</taxon>
        <taxon>Pentapetalae</taxon>
        <taxon>rosids</taxon>
        <taxon>fabids</taxon>
        <taxon>Rosales</taxon>
        <taxon>Moraceae</taxon>
        <taxon>Ficeae</taxon>
        <taxon>Ficus</taxon>
    </lineage>
</organism>
<dbReference type="Proteomes" id="UP001187192">
    <property type="component" value="Unassembled WGS sequence"/>
</dbReference>
<accession>A0AA87ZRT7</accession>
<reference evidence="1" key="1">
    <citation type="submission" date="2023-07" db="EMBL/GenBank/DDBJ databases">
        <title>draft genome sequence of fig (Ficus carica).</title>
        <authorList>
            <person name="Takahashi T."/>
            <person name="Nishimura K."/>
        </authorList>
    </citation>
    <scope>NUCLEOTIDE SEQUENCE</scope>
</reference>